<accession>A0ABS8YEV0</accession>
<sequence length="254" mass="29210">MNRLIQKLKEGASKASEKAQNVMEINRIQAQITARRKEIESNIYNIGELVYDAYKKNDLTIAESDIMEIGKANLALEEEIKQLEWKTSELRHEKRCECGEIAPITSKFCSSCGSKLPEPPAPLLEEDEEQEELIIQMKKPSFVEVEDDERYEPFYSQEKAYQAPDFDVYEDEPERYTYKSSHPPQPNAEKPHSADMVKPMYEEAHKKRDLNVTVGGRRLPIGPDGELSIRRCPNCNSYADVEAKWCERCGTPFV</sequence>
<feature type="coiled-coil region" evidence="1">
    <location>
        <begin position="66"/>
        <end position="93"/>
    </location>
</feature>
<evidence type="ECO:0000256" key="1">
    <source>
        <dbReference type="SAM" id="Coils"/>
    </source>
</evidence>
<reference evidence="2 3" key="1">
    <citation type="submission" date="2021-11" db="EMBL/GenBank/DDBJ databases">
        <title>Draft genome sequence of Paenibacillus profundus YoMME, a new Gram-positive bacteria with exoelectrogenic properties.</title>
        <authorList>
            <person name="Hubenova Y."/>
            <person name="Hubenova E."/>
            <person name="Manasiev Y."/>
            <person name="Peykov S."/>
            <person name="Mitov M."/>
        </authorList>
    </citation>
    <scope>NUCLEOTIDE SEQUENCE [LARGE SCALE GENOMIC DNA]</scope>
    <source>
        <strain evidence="2 3">YoMME</strain>
    </source>
</reference>
<protein>
    <submittedName>
        <fullName evidence="2">Zinc ribbon domain-containing protein</fullName>
    </submittedName>
</protein>
<keyword evidence="1" id="KW-0175">Coiled coil</keyword>
<comment type="caution">
    <text evidence="2">The sequence shown here is derived from an EMBL/GenBank/DDBJ whole genome shotgun (WGS) entry which is preliminary data.</text>
</comment>
<organism evidence="2 3">
    <name type="scientific">Paenibacillus profundus</name>
    <dbReference type="NCBI Taxonomy" id="1173085"/>
    <lineage>
        <taxon>Bacteria</taxon>
        <taxon>Bacillati</taxon>
        <taxon>Bacillota</taxon>
        <taxon>Bacilli</taxon>
        <taxon>Bacillales</taxon>
        <taxon>Paenibacillaceae</taxon>
        <taxon>Paenibacillus</taxon>
    </lineage>
</organism>
<proteinExistence type="predicted"/>
<name>A0ABS8YEV0_9BACL</name>
<dbReference type="RefSeq" id="WP_233695813.1">
    <property type="nucleotide sequence ID" value="NZ_JAJNBZ010000002.1"/>
</dbReference>
<dbReference type="Proteomes" id="UP001199916">
    <property type="component" value="Unassembled WGS sequence"/>
</dbReference>
<keyword evidence="3" id="KW-1185">Reference proteome</keyword>
<evidence type="ECO:0000313" key="2">
    <source>
        <dbReference type="EMBL" id="MCE5168577.1"/>
    </source>
</evidence>
<evidence type="ECO:0000313" key="3">
    <source>
        <dbReference type="Proteomes" id="UP001199916"/>
    </source>
</evidence>
<gene>
    <name evidence="2" type="ORF">LQV63_04525</name>
</gene>
<dbReference type="EMBL" id="JAJNBZ010000002">
    <property type="protein sequence ID" value="MCE5168577.1"/>
    <property type="molecule type" value="Genomic_DNA"/>
</dbReference>